<comment type="caution">
    <text evidence="1">The sequence shown here is derived from an EMBL/GenBank/DDBJ whole genome shotgun (WGS) entry which is preliminary data.</text>
</comment>
<organism evidence="1 2">
    <name type="scientific">Candidatus Iainarchaeum sp</name>
    <dbReference type="NCBI Taxonomy" id="3101447"/>
    <lineage>
        <taxon>Archaea</taxon>
        <taxon>Candidatus Iainarchaeota</taxon>
        <taxon>Candidatus Iainarchaeia</taxon>
        <taxon>Candidatus Iainarchaeales</taxon>
        <taxon>Candidatus Iainarchaeaceae</taxon>
        <taxon>Candidatus Iainarchaeum</taxon>
    </lineage>
</organism>
<proteinExistence type="predicted"/>
<evidence type="ECO:0000313" key="1">
    <source>
        <dbReference type="EMBL" id="MBT4870767.1"/>
    </source>
</evidence>
<reference evidence="1" key="1">
    <citation type="journal article" date="2021" name="ISME J.">
        <title>Mercury methylation by metabolically versatile and cosmopolitan marine bacteria.</title>
        <authorList>
            <person name="Lin H."/>
            <person name="Ascher D.B."/>
            <person name="Myung Y."/>
            <person name="Lamborg C.H."/>
            <person name="Hallam S.J."/>
            <person name="Gionfriddo C.M."/>
            <person name="Holt K.E."/>
            <person name="Moreau J.W."/>
        </authorList>
    </citation>
    <scope>NUCLEOTIDE SEQUENCE</scope>
    <source>
        <strain evidence="1">SI075_bin30</strain>
    </source>
</reference>
<sequence>MKRGIVFSFEALIALLFFATILISLPSIPDTSLKELLILEQENDLLKVWSIDFPNEFEMKNDASLMFENYELFLDNKKIYGNISKKNSIASEVIIVDDNLVERIIRIVVYFD</sequence>
<accession>A0A8T5GGC6</accession>
<dbReference type="Proteomes" id="UP000722459">
    <property type="component" value="Unassembled WGS sequence"/>
</dbReference>
<name>A0A8T5GGC6_9ARCH</name>
<evidence type="ECO:0000313" key="2">
    <source>
        <dbReference type="Proteomes" id="UP000722459"/>
    </source>
</evidence>
<protein>
    <submittedName>
        <fullName evidence="1">Uncharacterized protein</fullName>
    </submittedName>
</protein>
<dbReference type="AlphaFoldDB" id="A0A8T5GGC6"/>
<dbReference type="EMBL" id="JABJNZ010000057">
    <property type="protein sequence ID" value="MBT4870767.1"/>
    <property type="molecule type" value="Genomic_DNA"/>
</dbReference>
<gene>
    <name evidence="1" type="ORF">HON47_04285</name>
</gene>